<organism evidence="1">
    <name type="scientific">Solanum lycopersicum</name>
    <name type="common">Tomato</name>
    <name type="synonym">Lycopersicon esculentum</name>
    <dbReference type="NCBI Taxonomy" id="4081"/>
    <lineage>
        <taxon>Eukaryota</taxon>
        <taxon>Viridiplantae</taxon>
        <taxon>Streptophyta</taxon>
        <taxon>Embryophyta</taxon>
        <taxon>Tracheophyta</taxon>
        <taxon>Spermatophyta</taxon>
        <taxon>Magnoliopsida</taxon>
        <taxon>eudicotyledons</taxon>
        <taxon>Gunneridae</taxon>
        <taxon>Pentapetalae</taxon>
        <taxon>asterids</taxon>
        <taxon>lamiids</taxon>
        <taxon>Solanales</taxon>
        <taxon>Solanaceae</taxon>
        <taxon>Solanoideae</taxon>
        <taxon>Solaneae</taxon>
        <taxon>Solanum</taxon>
        <taxon>Solanum subgen. Lycopersicon</taxon>
    </lineage>
</organism>
<keyword evidence="2" id="KW-1185">Reference proteome</keyword>
<reference evidence="1" key="2">
    <citation type="submission" date="2019-01" db="UniProtKB">
        <authorList>
            <consortium name="EnsemblPlants"/>
        </authorList>
    </citation>
    <scope>IDENTIFICATION</scope>
    <source>
        <strain evidence="1">cv. Heinz 1706</strain>
    </source>
</reference>
<accession>A0A3Q7H7L2</accession>
<dbReference type="AlphaFoldDB" id="A0A3Q7H7L2"/>
<dbReference type="Gramene" id="Solyc07g026805.1.1">
    <property type="protein sequence ID" value="Solyc07g026805.1.1"/>
    <property type="gene ID" value="Solyc07g026805.1"/>
</dbReference>
<name>A0A3Q7H7L2_SOLLC</name>
<evidence type="ECO:0000313" key="2">
    <source>
        <dbReference type="Proteomes" id="UP000004994"/>
    </source>
</evidence>
<reference evidence="1" key="1">
    <citation type="journal article" date="2012" name="Nature">
        <title>The tomato genome sequence provides insights into fleshy fruit evolution.</title>
        <authorList>
            <consortium name="Tomato Genome Consortium"/>
        </authorList>
    </citation>
    <scope>NUCLEOTIDE SEQUENCE [LARGE SCALE GENOMIC DNA]</scope>
    <source>
        <strain evidence="1">cv. Heinz 1706</strain>
    </source>
</reference>
<dbReference type="STRING" id="4081.A0A3Q7H7L2"/>
<dbReference type="EnsemblPlants" id="Solyc07g026805.1.1">
    <property type="protein sequence ID" value="Solyc07g026805.1.1"/>
    <property type="gene ID" value="Solyc07g026805.1"/>
</dbReference>
<dbReference type="PANTHER" id="PTHR47910:SF2">
    <property type="entry name" value="RIBULOSE BISPHOSPHATE CARBOXYLASE LARGE CHAIN, CATALYTIC DOMAIN-CONTAINING PROTEIN"/>
    <property type="match status" value="1"/>
</dbReference>
<dbReference type="Proteomes" id="UP000004994">
    <property type="component" value="Chromosome 7"/>
</dbReference>
<sequence>MHGTDIAHYANEFVPFQTYLLSRAFVSESIKAYGIPLHQFSWKIDKGTIVEPIDKVIPPEEPLLPPTLLKTTSFDSFDYQAIGFEFNILALVINGSPPSYASNGSRIQEFIIIDYECQFEVTIKDYTGSTTAMISDKIGEELLSLTVAEIHDIRCITDSVAILEKELDWARKIISLEQDGLIHVNIDGGIDSNSSIGFSSRKQFP</sequence>
<protein>
    <submittedName>
        <fullName evidence="1">Uncharacterized protein</fullName>
    </submittedName>
</protein>
<dbReference type="PANTHER" id="PTHR47910">
    <property type="entry name" value="RIBULOSE BISPHOSPHATE CARBOXYLASE LARGE CHAIN, CATALYTIC DOMAIN-CONTAINING PROTEIN"/>
    <property type="match status" value="1"/>
</dbReference>
<proteinExistence type="predicted"/>
<evidence type="ECO:0000313" key="1">
    <source>
        <dbReference type="EnsemblPlants" id="Solyc07g026805.1.1"/>
    </source>
</evidence>
<dbReference type="InParanoid" id="A0A3Q7H7L2"/>